<organism evidence="1 2">
    <name type="scientific">Corynebacterium jeddahense</name>
    <dbReference type="NCBI Taxonomy" id="1414719"/>
    <lineage>
        <taxon>Bacteria</taxon>
        <taxon>Bacillati</taxon>
        <taxon>Actinomycetota</taxon>
        <taxon>Actinomycetes</taxon>
        <taxon>Mycobacteriales</taxon>
        <taxon>Corynebacteriaceae</taxon>
        <taxon>Corynebacterium</taxon>
    </lineage>
</organism>
<dbReference type="EMBL" id="CP063194">
    <property type="protein sequence ID" value="WCZ38555.1"/>
    <property type="molecule type" value="Genomic_DNA"/>
</dbReference>
<sequence>MRMRIFTVGHSNLEFDEFARMLEAAGVKTIVDVRKLTGSRKYPWFNDDYLTQHLPERGIAYGKNEGLAGRRNVSKTVPFEVNANWQNRSFHNYADHALGEEFAAALTELREHAAETPTAIMCSEAVWWRCHRRIISDHLLAHGDDVEHIMGLGAGGASISKAKLNDGAVVGEDLLVRYPAR</sequence>
<keyword evidence="2" id="KW-1185">Reference proteome</keyword>
<gene>
    <name evidence="1" type="ORF">CJEDD_04710</name>
</gene>
<name>A0ABY7UIR2_9CORY</name>
<reference evidence="1 2" key="1">
    <citation type="submission" date="2020-10" db="EMBL/GenBank/DDBJ databases">
        <title>Complete genome sequence of Corynebacterium jeddahense DSM 45997, type strain of Corynebacterium jeddahense.</title>
        <authorList>
            <person name="Busche T."/>
            <person name="Kalinowski J."/>
            <person name="Ruckert C."/>
        </authorList>
    </citation>
    <scope>NUCLEOTIDE SEQUENCE [LARGE SCALE GENOMIC DNA]</scope>
    <source>
        <strain evidence="1 2">DSM 45997</strain>
    </source>
</reference>
<dbReference type="InterPro" id="IPR007438">
    <property type="entry name" value="DUF488"/>
</dbReference>
<dbReference type="PANTHER" id="PTHR39337">
    <property type="entry name" value="BLR5642 PROTEIN"/>
    <property type="match status" value="1"/>
</dbReference>
<dbReference type="InterPro" id="IPR014519">
    <property type="entry name" value="UCP024492"/>
</dbReference>
<accession>A0ABY7UIR2</accession>
<evidence type="ECO:0000313" key="1">
    <source>
        <dbReference type="EMBL" id="WCZ38555.1"/>
    </source>
</evidence>
<dbReference type="Proteomes" id="UP001218071">
    <property type="component" value="Chromosome"/>
</dbReference>
<dbReference type="PIRSF" id="PIRSF024492">
    <property type="entry name" value="UCP024492"/>
    <property type="match status" value="1"/>
</dbReference>
<dbReference type="PANTHER" id="PTHR39337:SF1">
    <property type="entry name" value="BLR5642 PROTEIN"/>
    <property type="match status" value="1"/>
</dbReference>
<protein>
    <recommendedName>
        <fullName evidence="3">DUF488 domain-containing protein</fullName>
    </recommendedName>
</protein>
<evidence type="ECO:0008006" key="3">
    <source>
        <dbReference type="Google" id="ProtNLM"/>
    </source>
</evidence>
<evidence type="ECO:0000313" key="2">
    <source>
        <dbReference type="Proteomes" id="UP001218071"/>
    </source>
</evidence>
<proteinExistence type="predicted"/>
<dbReference type="Pfam" id="PF04343">
    <property type="entry name" value="DUF488"/>
    <property type="match status" value="1"/>
</dbReference>